<evidence type="ECO:0000256" key="2">
    <source>
        <dbReference type="SAM" id="Phobius"/>
    </source>
</evidence>
<evidence type="ECO:0000313" key="3">
    <source>
        <dbReference type="EMBL" id="PPK69422.1"/>
    </source>
</evidence>
<keyword evidence="4" id="KW-1185">Reference proteome</keyword>
<dbReference type="Proteomes" id="UP000239203">
    <property type="component" value="Unassembled WGS sequence"/>
</dbReference>
<protein>
    <submittedName>
        <fullName evidence="3">Uncharacterized protein</fullName>
    </submittedName>
</protein>
<sequence length="117" mass="12612">MPGHEKLTGVTLADTSEPTPPGLGWPARESALNQPRRAVIAAVELVVAAALVWLALWLYGRGTPELSKIAERPDLDFRHYAGNWIGGAVLAGTLALLLLLDAGRQLALAVRTRRRRA</sequence>
<comment type="caution">
    <text evidence="3">The sequence shown here is derived from an EMBL/GenBank/DDBJ whole genome shotgun (WGS) entry which is preliminary data.</text>
</comment>
<evidence type="ECO:0000256" key="1">
    <source>
        <dbReference type="SAM" id="MobiDB-lite"/>
    </source>
</evidence>
<proteinExistence type="predicted"/>
<keyword evidence="2" id="KW-1133">Transmembrane helix</keyword>
<keyword evidence="2" id="KW-0472">Membrane</keyword>
<organism evidence="3 4">
    <name type="scientific">Actinokineospora auranticolor</name>
    <dbReference type="NCBI Taxonomy" id="155976"/>
    <lineage>
        <taxon>Bacteria</taxon>
        <taxon>Bacillati</taxon>
        <taxon>Actinomycetota</taxon>
        <taxon>Actinomycetes</taxon>
        <taxon>Pseudonocardiales</taxon>
        <taxon>Pseudonocardiaceae</taxon>
        <taxon>Actinokineospora</taxon>
    </lineage>
</organism>
<dbReference type="EMBL" id="PTIX01000003">
    <property type="protein sequence ID" value="PPK69422.1"/>
    <property type="molecule type" value="Genomic_DNA"/>
</dbReference>
<reference evidence="3 4" key="1">
    <citation type="submission" date="2018-02" db="EMBL/GenBank/DDBJ databases">
        <title>Genomic Encyclopedia of Archaeal and Bacterial Type Strains, Phase II (KMG-II): from individual species to whole genera.</title>
        <authorList>
            <person name="Goeker M."/>
        </authorList>
    </citation>
    <scope>NUCLEOTIDE SEQUENCE [LARGE SCALE GENOMIC DNA]</scope>
    <source>
        <strain evidence="3 4">YU 961-1</strain>
    </source>
</reference>
<evidence type="ECO:0000313" key="4">
    <source>
        <dbReference type="Proteomes" id="UP000239203"/>
    </source>
</evidence>
<keyword evidence="2" id="KW-0812">Transmembrane</keyword>
<feature type="region of interest" description="Disordered" evidence="1">
    <location>
        <begin position="1"/>
        <end position="28"/>
    </location>
</feature>
<dbReference type="AlphaFoldDB" id="A0A2S6GW04"/>
<feature type="transmembrane region" description="Helical" evidence="2">
    <location>
        <begin position="38"/>
        <end position="60"/>
    </location>
</feature>
<feature type="transmembrane region" description="Helical" evidence="2">
    <location>
        <begin position="80"/>
        <end position="100"/>
    </location>
</feature>
<gene>
    <name evidence="3" type="ORF">CLV40_10328</name>
</gene>
<accession>A0A2S6GW04</accession>
<name>A0A2S6GW04_9PSEU</name>